<protein>
    <submittedName>
        <fullName evidence="1">Uncharacterized protein</fullName>
    </submittedName>
</protein>
<organism evidence="1 2">
    <name type="scientific">Populus trichocarpa</name>
    <name type="common">Western balsam poplar</name>
    <name type="synonym">Populus balsamifera subsp. trichocarpa</name>
    <dbReference type="NCBI Taxonomy" id="3694"/>
    <lineage>
        <taxon>Eukaryota</taxon>
        <taxon>Viridiplantae</taxon>
        <taxon>Streptophyta</taxon>
        <taxon>Embryophyta</taxon>
        <taxon>Tracheophyta</taxon>
        <taxon>Spermatophyta</taxon>
        <taxon>Magnoliopsida</taxon>
        <taxon>eudicotyledons</taxon>
        <taxon>Gunneridae</taxon>
        <taxon>Pentapetalae</taxon>
        <taxon>rosids</taxon>
        <taxon>fabids</taxon>
        <taxon>Malpighiales</taxon>
        <taxon>Salicaceae</taxon>
        <taxon>Saliceae</taxon>
        <taxon>Populus</taxon>
    </lineage>
</organism>
<name>B9HA84_POPTR</name>
<dbReference type="HOGENOM" id="CLU_1743653_0_0_1"/>
<dbReference type="EMBL" id="CM009295">
    <property type="protein sequence ID" value="PNT30119.1"/>
    <property type="molecule type" value="Genomic_DNA"/>
</dbReference>
<dbReference type="AlphaFoldDB" id="B9HA84"/>
<sequence length="150" mass="17496">MSHEGNFMWEAYTCQKLKGRWMTVRVSSLDVNCKLRLSSDKKKIYVVLASTLIEYKVNRIAKVYYQVALQRLTAKDKGETSTRFTEESLLKKIFVSCHGRRQAEEVIENYPIIVYELFILEETKTGVKTTIENKVECSHIYSSNQRSSRL</sequence>
<accession>B9HA84</accession>
<evidence type="ECO:0000313" key="1">
    <source>
        <dbReference type="EMBL" id="PNT30119.1"/>
    </source>
</evidence>
<keyword evidence="2" id="KW-1185">Reference proteome</keyword>
<evidence type="ECO:0000313" key="2">
    <source>
        <dbReference type="Proteomes" id="UP000006729"/>
    </source>
</evidence>
<dbReference type="InParanoid" id="B9HA84"/>
<gene>
    <name evidence="1" type="ORF">POPTR_006G065400</name>
</gene>
<proteinExistence type="predicted"/>
<dbReference type="Proteomes" id="UP000006729">
    <property type="component" value="Chromosome 6"/>
</dbReference>
<reference evidence="1 2" key="1">
    <citation type="journal article" date="2006" name="Science">
        <title>The genome of black cottonwood, Populus trichocarpa (Torr. &amp; Gray).</title>
        <authorList>
            <person name="Tuskan G.A."/>
            <person name="Difazio S."/>
            <person name="Jansson S."/>
            <person name="Bohlmann J."/>
            <person name="Grigoriev I."/>
            <person name="Hellsten U."/>
            <person name="Putnam N."/>
            <person name="Ralph S."/>
            <person name="Rombauts S."/>
            <person name="Salamov A."/>
            <person name="Schein J."/>
            <person name="Sterck L."/>
            <person name="Aerts A."/>
            <person name="Bhalerao R.R."/>
            <person name="Bhalerao R.P."/>
            <person name="Blaudez D."/>
            <person name="Boerjan W."/>
            <person name="Brun A."/>
            <person name="Brunner A."/>
            <person name="Busov V."/>
            <person name="Campbell M."/>
            <person name="Carlson J."/>
            <person name="Chalot M."/>
            <person name="Chapman J."/>
            <person name="Chen G.L."/>
            <person name="Cooper D."/>
            <person name="Coutinho P.M."/>
            <person name="Couturier J."/>
            <person name="Covert S."/>
            <person name="Cronk Q."/>
            <person name="Cunningham R."/>
            <person name="Davis J."/>
            <person name="Degroeve S."/>
            <person name="Dejardin A."/>
            <person name="Depamphilis C."/>
            <person name="Detter J."/>
            <person name="Dirks B."/>
            <person name="Dubchak I."/>
            <person name="Duplessis S."/>
            <person name="Ehlting J."/>
            <person name="Ellis B."/>
            <person name="Gendler K."/>
            <person name="Goodstein D."/>
            <person name="Gribskov M."/>
            <person name="Grimwood J."/>
            <person name="Groover A."/>
            <person name="Gunter L."/>
            <person name="Hamberger B."/>
            <person name="Heinze B."/>
            <person name="Helariutta Y."/>
            <person name="Henrissat B."/>
            <person name="Holligan D."/>
            <person name="Holt R."/>
            <person name="Huang W."/>
            <person name="Islam-Faridi N."/>
            <person name="Jones S."/>
            <person name="Jones-Rhoades M."/>
            <person name="Jorgensen R."/>
            <person name="Joshi C."/>
            <person name="Kangasjarvi J."/>
            <person name="Karlsson J."/>
            <person name="Kelleher C."/>
            <person name="Kirkpatrick R."/>
            <person name="Kirst M."/>
            <person name="Kohler A."/>
            <person name="Kalluri U."/>
            <person name="Larimer F."/>
            <person name="Leebens-Mack J."/>
            <person name="Leple J.C."/>
            <person name="Locascio P."/>
            <person name="Lou Y."/>
            <person name="Lucas S."/>
            <person name="Martin F."/>
            <person name="Montanini B."/>
            <person name="Napoli C."/>
            <person name="Nelson D.R."/>
            <person name="Nelson C."/>
            <person name="Nieminen K."/>
            <person name="Nilsson O."/>
            <person name="Pereda V."/>
            <person name="Peter G."/>
            <person name="Philippe R."/>
            <person name="Pilate G."/>
            <person name="Poliakov A."/>
            <person name="Razumovskaya J."/>
            <person name="Richardson P."/>
            <person name="Rinaldi C."/>
            <person name="Ritland K."/>
            <person name="Rouze P."/>
            <person name="Ryaboy D."/>
            <person name="Schmutz J."/>
            <person name="Schrader J."/>
            <person name="Segerman B."/>
            <person name="Shin H."/>
            <person name="Siddiqui A."/>
            <person name="Sterky F."/>
            <person name="Terry A."/>
            <person name="Tsai C.J."/>
            <person name="Uberbacher E."/>
            <person name="Unneberg P."/>
            <person name="Vahala J."/>
            <person name="Wall K."/>
            <person name="Wessler S."/>
            <person name="Yang G."/>
            <person name="Yin T."/>
            <person name="Douglas C."/>
            <person name="Marra M."/>
            <person name="Sandberg G."/>
            <person name="Van de Peer Y."/>
            <person name="Rokhsar D."/>
        </authorList>
    </citation>
    <scope>NUCLEOTIDE SEQUENCE [LARGE SCALE GENOMIC DNA]</scope>
    <source>
        <strain evidence="2">cv. Nisqually</strain>
    </source>
</reference>